<reference evidence="2 3" key="1">
    <citation type="submission" date="2019-11" db="EMBL/GenBank/DDBJ databases">
        <title>Acidiferrimicrobium australis gen. nov., sp. nov., an acidophilic and obligately heterotrophic, member of the Actinobacteria that catalyses dissimilatory oxido- reduction of iron isolated from metal-rich acidic water in Chile.</title>
        <authorList>
            <person name="Gonzalez D."/>
            <person name="Huber K."/>
            <person name="Hedrich S."/>
            <person name="Rojas-Villalobos C."/>
            <person name="Quatrini R."/>
            <person name="Dinamarca M.A."/>
            <person name="Schwarz A."/>
            <person name="Canales C."/>
            <person name="Nancucheo I."/>
        </authorList>
    </citation>
    <scope>NUCLEOTIDE SEQUENCE [LARGE SCALE GENOMIC DNA]</scope>
    <source>
        <strain evidence="2 3">USS-CCA1</strain>
    </source>
</reference>
<proteinExistence type="predicted"/>
<protein>
    <submittedName>
        <fullName evidence="2">Glycosyltransferase</fullName>
    </submittedName>
</protein>
<name>A0ABW9QSD9_9ACTN</name>
<dbReference type="Pfam" id="PF00535">
    <property type="entry name" value="Glycos_transf_2"/>
    <property type="match status" value="1"/>
</dbReference>
<dbReference type="CDD" id="cd04196">
    <property type="entry name" value="GT_2_like_d"/>
    <property type="match status" value="1"/>
</dbReference>
<dbReference type="Gene3D" id="3.90.550.10">
    <property type="entry name" value="Spore Coat Polysaccharide Biosynthesis Protein SpsA, Chain A"/>
    <property type="match status" value="1"/>
</dbReference>
<feature type="domain" description="Glycosyltransferase 2-like" evidence="1">
    <location>
        <begin position="12"/>
        <end position="141"/>
    </location>
</feature>
<dbReference type="InterPro" id="IPR001173">
    <property type="entry name" value="Glyco_trans_2-like"/>
</dbReference>
<evidence type="ECO:0000259" key="1">
    <source>
        <dbReference type="Pfam" id="PF00535"/>
    </source>
</evidence>
<keyword evidence="3" id="KW-1185">Reference proteome</keyword>
<dbReference type="SUPFAM" id="SSF53448">
    <property type="entry name" value="Nucleotide-diphospho-sugar transferases"/>
    <property type="match status" value="1"/>
</dbReference>
<evidence type="ECO:0000313" key="3">
    <source>
        <dbReference type="Proteomes" id="UP000437736"/>
    </source>
</evidence>
<organism evidence="2 3">
    <name type="scientific">Acidiferrimicrobium australe</name>
    <dbReference type="NCBI Taxonomy" id="2664430"/>
    <lineage>
        <taxon>Bacteria</taxon>
        <taxon>Bacillati</taxon>
        <taxon>Actinomycetota</taxon>
        <taxon>Acidimicrobiia</taxon>
        <taxon>Acidimicrobiales</taxon>
        <taxon>Acidimicrobiaceae</taxon>
        <taxon>Acidiferrimicrobium</taxon>
    </lineage>
</organism>
<evidence type="ECO:0000313" key="2">
    <source>
        <dbReference type="EMBL" id="MST32755.1"/>
    </source>
</evidence>
<sequence length="346" mass="37853">MSDASTLEPRVSVVMATYNGEKFLLEQLESIAAQTLAPLEVIIRDDGSSDDTLEIARRFASRSRCPVLVRESQGQRLGYAENFAKAASAARGDLVAFSDQDDIWHPAKLATAARVFSRSDVVLAVHRSYVVDETGAMTGRRFPAGKWSGTFGLDLPLDVFPGFSMVVRSRLLRAADYRQVSGPTGSRSANLSHDTWVWSVAPCLGSTVVLPDLLAWYRQHDAATVGERHRTFAERANYGDASRFREAARHNRHIACCLREMEAVWALTDGTAAERAEQMATARSELATVLAGRARIYEGESRIQGARTWFAMVSSGGYGRAIRRPSQGALVALKDLTKVALGDRSA</sequence>
<dbReference type="PANTHER" id="PTHR22916">
    <property type="entry name" value="GLYCOSYLTRANSFERASE"/>
    <property type="match status" value="1"/>
</dbReference>
<dbReference type="PANTHER" id="PTHR22916:SF3">
    <property type="entry name" value="UDP-GLCNAC:BETAGAL BETA-1,3-N-ACETYLGLUCOSAMINYLTRANSFERASE-LIKE PROTEIN 1"/>
    <property type="match status" value="1"/>
</dbReference>
<accession>A0ABW9QSD9</accession>
<gene>
    <name evidence="2" type="ORF">GHK86_08475</name>
</gene>
<dbReference type="InterPro" id="IPR029044">
    <property type="entry name" value="Nucleotide-diphossugar_trans"/>
</dbReference>
<dbReference type="Proteomes" id="UP000437736">
    <property type="component" value="Unassembled WGS sequence"/>
</dbReference>
<dbReference type="EMBL" id="WJHE01000381">
    <property type="protein sequence ID" value="MST32755.1"/>
    <property type="molecule type" value="Genomic_DNA"/>
</dbReference>
<comment type="caution">
    <text evidence="2">The sequence shown here is derived from an EMBL/GenBank/DDBJ whole genome shotgun (WGS) entry which is preliminary data.</text>
</comment>